<evidence type="ECO:0000259" key="1">
    <source>
        <dbReference type="Pfam" id="PF13976"/>
    </source>
</evidence>
<dbReference type="InterPro" id="IPR025724">
    <property type="entry name" value="GAG-pre-integrase_dom"/>
</dbReference>
<feature type="domain" description="GAG-pre-integrase" evidence="1">
    <location>
        <begin position="55"/>
        <end position="119"/>
    </location>
</feature>
<dbReference type="KEGG" id="cam:113784915"/>
<reference evidence="3" key="1">
    <citation type="submission" date="2025-08" db="UniProtKB">
        <authorList>
            <consortium name="RefSeq"/>
        </authorList>
    </citation>
    <scope>IDENTIFICATION</scope>
    <source>
        <tissue evidence="3">Etiolated seedlings</tissue>
    </source>
</reference>
<protein>
    <submittedName>
        <fullName evidence="3">Uncharacterized protein LOC113784915</fullName>
    </submittedName>
</protein>
<evidence type="ECO:0000313" key="2">
    <source>
        <dbReference type="Proteomes" id="UP000087171"/>
    </source>
</evidence>
<gene>
    <name evidence="3" type="primary">LOC113784915</name>
</gene>
<dbReference type="GeneID" id="113784915"/>
<dbReference type="RefSeq" id="XP_027187001.1">
    <property type="nucleotide sequence ID" value="XM_027331200.1"/>
</dbReference>
<keyword evidence="2" id="KW-1185">Reference proteome</keyword>
<dbReference type="Proteomes" id="UP000087171">
    <property type="component" value="Unplaced"/>
</dbReference>
<dbReference type="Pfam" id="PF13976">
    <property type="entry name" value="gag_pre-integrs"/>
    <property type="match status" value="1"/>
</dbReference>
<name>A0A3Q7XSZ7_CICAR</name>
<organism evidence="2 3">
    <name type="scientific">Cicer arietinum</name>
    <name type="common">Chickpea</name>
    <name type="synonym">Garbanzo</name>
    <dbReference type="NCBI Taxonomy" id="3827"/>
    <lineage>
        <taxon>Eukaryota</taxon>
        <taxon>Viridiplantae</taxon>
        <taxon>Streptophyta</taxon>
        <taxon>Embryophyta</taxon>
        <taxon>Tracheophyta</taxon>
        <taxon>Spermatophyta</taxon>
        <taxon>Magnoliopsida</taxon>
        <taxon>eudicotyledons</taxon>
        <taxon>Gunneridae</taxon>
        <taxon>Pentapetalae</taxon>
        <taxon>rosids</taxon>
        <taxon>fabids</taxon>
        <taxon>Fabales</taxon>
        <taxon>Fabaceae</taxon>
        <taxon>Papilionoideae</taxon>
        <taxon>50 kb inversion clade</taxon>
        <taxon>NPAAA clade</taxon>
        <taxon>Hologalegina</taxon>
        <taxon>IRL clade</taxon>
        <taxon>Cicereae</taxon>
        <taxon>Cicer</taxon>
    </lineage>
</organism>
<dbReference type="AlphaFoldDB" id="A0A3Q7XSZ7"/>
<sequence length="152" mass="16941">MKILSNVRHVPELERNLISLGMLEEAGCSYKAEKGTLKIIKGSLVIMNGTRDHDIYLLNGPIVTGMTAMTIQASSQANMWHQRLGNVSLKGMQVLDRQGMLGGDKISELEFCEHCVYGNMHRVKFSTGKHFSKGIMEYVYSDLWGPAKIASH</sequence>
<evidence type="ECO:0000313" key="3">
    <source>
        <dbReference type="RefSeq" id="XP_027187001.1"/>
    </source>
</evidence>
<dbReference type="PaxDb" id="3827-XP_004516517.1"/>
<dbReference type="OrthoDB" id="1380361at2759"/>
<accession>A0A3Q7XSZ7</accession>
<proteinExistence type="predicted"/>